<protein>
    <recommendedName>
        <fullName evidence="1">DUF7662 domain-containing protein</fullName>
    </recommendedName>
</protein>
<feature type="domain" description="DUF7662" evidence="1">
    <location>
        <begin position="71"/>
        <end position="145"/>
    </location>
</feature>
<sequence>MDTERTWTISELNESLDIYEQELRDKGLRRSSINTYVQHPERFIRWLADDYSPQGPQIGQREEGARSRSKYDPLYDHLANNPETVIALSFSEIERILGFALPASARRYQAWWANEREGTHSHARSWLDASYKTQGVDLNAQAVRFVT</sequence>
<accession>A0A382PSE7</accession>
<proteinExistence type="predicted"/>
<dbReference type="EMBL" id="UINC01109376">
    <property type="protein sequence ID" value="SVC76156.1"/>
    <property type="molecule type" value="Genomic_DNA"/>
</dbReference>
<evidence type="ECO:0000313" key="2">
    <source>
        <dbReference type="EMBL" id="SVC76156.1"/>
    </source>
</evidence>
<organism evidence="2">
    <name type="scientific">marine metagenome</name>
    <dbReference type="NCBI Taxonomy" id="408172"/>
    <lineage>
        <taxon>unclassified sequences</taxon>
        <taxon>metagenomes</taxon>
        <taxon>ecological metagenomes</taxon>
    </lineage>
</organism>
<reference evidence="2" key="1">
    <citation type="submission" date="2018-05" db="EMBL/GenBank/DDBJ databases">
        <authorList>
            <person name="Lanie J.A."/>
            <person name="Ng W.-L."/>
            <person name="Kazmierczak K.M."/>
            <person name="Andrzejewski T.M."/>
            <person name="Davidsen T.M."/>
            <person name="Wayne K.J."/>
            <person name="Tettelin H."/>
            <person name="Glass J.I."/>
            <person name="Rusch D."/>
            <person name="Podicherti R."/>
            <person name="Tsui H.-C.T."/>
            <person name="Winkler M.E."/>
        </authorList>
    </citation>
    <scope>NUCLEOTIDE SEQUENCE</scope>
</reference>
<dbReference type="InterPro" id="IPR056079">
    <property type="entry name" value="DUF7662"/>
</dbReference>
<dbReference type="AlphaFoldDB" id="A0A382PSE7"/>
<evidence type="ECO:0000259" key="1">
    <source>
        <dbReference type="Pfam" id="PF24698"/>
    </source>
</evidence>
<gene>
    <name evidence="2" type="ORF">METZ01_LOCUS329010</name>
</gene>
<name>A0A382PSE7_9ZZZZ</name>
<dbReference type="Pfam" id="PF24698">
    <property type="entry name" value="DUF7662"/>
    <property type="match status" value="1"/>
</dbReference>